<dbReference type="Proteomes" id="UP000051386">
    <property type="component" value="Unassembled WGS sequence"/>
</dbReference>
<evidence type="ECO:0000259" key="5">
    <source>
        <dbReference type="PROSITE" id="PS50977"/>
    </source>
</evidence>
<comment type="caution">
    <text evidence="6">The sequence shown here is derived from an EMBL/GenBank/DDBJ whole genome shotgun (WGS) entry which is preliminary data.</text>
</comment>
<dbReference type="SUPFAM" id="SSF48498">
    <property type="entry name" value="Tetracyclin repressor-like, C-terminal domain"/>
    <property type="match status" value="1"/>
</dbReference>
<evidence type="ECO:0000256" key="3">
    <source>
        <dbReference type="ARBA" id="ARBA00023163"/>
    </source>
</evidence>
<keyword evidence="3" id="KW-0804">Transcription</keyword>
<reference evidence="6 7" key="1">
    <citation type="submission" date="2015-05" db="EMBL/GenBank/DDBJ databases">
        <title>Genome sequencing and analysis of members of genus Stenotrophomonas.</title>
        <authorList>
            <person name="Patil P.P."/>
            <person name="Midha S."/>
            <person name="Patil P.B."/>
        </authorList>
    </citation>
    <scope>NUCLEOTIDE SEQUENCE [LARGE SCALE GENOMIC DNA]</scope>
    <source>
        <strain evidence="6 7">DSM 21508</strain>
    </source>
</reference>
<dbReference type="InterPro" id="IPR001647">
    <property type="entry name" value="HTH_TetR"/>
</dbReference>
<organism evidence="6 7">
    <name type="scientific">Stenotrophomonas chelatiphaga</name>
    <dbReference type="NCBI Taxonomy" id="517011"/>
    <lineage>
        <taxon>Bacteria</taxon>
        <taxon>Pseudomonadati</taxon>
        <taxon>Pseudomonadota</taxon>
        <taxon>Gammaproteobacteria</taxon>
        <taxon>Lysobacterales</taxon>
        <taxon>Lysobacteraceae</taxon>
        <taxon>Stenotrophomonas</taxon>
    </lineage>
</organism>
<dbReference type="PATRIC" id="fig|517011.3.peg.3149"/>
<keyword evidence="7" id="KW-1185">Reference proteome</keyword>
<dbReference type="AlphaFoldDB" id="A0A0R0D4M8"/>
<evidence type="ECO:0000313" key="6">
    <source>
        <dbReference type="EMBL" id="KRG76448.1"/>
    </source>
</evidence>
<dbReference type="PANTHER" id="PTHR47506">
    <property type="entry name" value="TRANSCRIPTIONAL REGULATORY PROTEIN"/>
    <property type="match status" value="1"/>
</dbReference>
<dbReference type="InterPro" id="IPR036271">
    <property type="entry name" value="Tet_transcr_reg_TetR-rel_C_sf"/>
</dbReference>
<protein>
    <recommendedName>
        <fullName evidence="5">HTH tetR-type domain-containing protein</fullName>
    </recommendedName>
</protein>
<accession>A0A0R0D4M8</accession>
<dbReference type="Pfam" id="PF16925">
    <property type="entry name" value="TetR_C_13"/>
    <property type="match status" value="1"/>
</dbReference>
<keyword evidence="2 4" id="KW-0238">DNA-binding</keyword>
<evidence type="ECO:0000256" key="1">
    <source>
        <dbReference type="ARBA" id="ARBA00023015"/>
    </source>
</evidence>
<dbReference type="PROSITE" id="PS50977">
    <property type="entry name" value="HTH_TETR_2"/>
    <property type="match status" value="1"/>
</dbReference>
<evidence type="ECO:0000256" key="2">
    <source>
        <dbReference type="ARBA" id="ARBA00023125"/>
    </source>
</evidence>
<name>A0A0R0D4M8_9GAMM</name>
<dbReference type="InterPro" id="IPR023772">
    <property type="entry name" value="DNA-bd_HTH_TetR-type_CS"/>
</dbReference>
<feature type="domain" description="HTH tetR-type" evidence="5">
    <location>
        <begin position="17"/>
        <end position="77"/>
    </location>
</feature>
<dbReference type="PANTHER" id="PTHR47506:SF1">
    <property type="entry name" value="HTH-TYPE TRANSCRIPTIONAL REGULATOR YJDC"/>
    <property type="match status" value="1"/>
</dbReference>
<dbReference type="Gene3D" id="1.10.357.10">
    <property type="entry name" value="Tetracycline Repressor, domain 2"/>
    <property type="match status" value="1"/>
</dbReference>
<dbReference type="RefSeq" id="WP_057507218.1">
    <property type="nucleotide sequence ID" value="NZ_LDJK01000008.1"/>
</dbReference>
<proteinExistence type="predicted"/>
<feature type="DNA-binding region" description="H-T-H motif" evidence="4">
    <location>
        <begin position="40"/>
        <end position="59"/>
    </location>
</feature>
<sequence>MSLPSTPAASRRGRPVGFNRSEVLDRAMRVFWAKGFAPTSMNDLIAAMGIASPSIYAAFGSKASLYREALDHYVSLHQDMVLRAMQLPTARQSIEGLLRNAVTVFSRTDFPSGCMVEQTAGEAGDLSVELVTRLFDMRKANSENFSTRLRKGLEDGDVPAGTDIDAVASFYATVHKGLSLAARGGSGTGELNSVIASAMAAWPELTSSKKSQP</sequence>
<dbReference type="Gene3D" id="1.10.10.60">
    <property type="entry name" value="Homeodomain-like"/>
    <property type="match status" value="1"/>
</dbReference>
<dbReference type="SUPFAM" id="SSF46689">
    <property type="entry name" value="Homeodomain-like"/>
    <property type="match status" value="1"/>
</dbReference>
<dbReference type="PROSITE" id="PS01081">
    <property type="entry name" value="HTH_TETR_1"/>
    <property type="match status" value="1"/>
</dbReference>
<dbReference type="InterPro" id="IPR011075">
    <property type="entry name" value="TetR_C"/>
</dbReference>
<dbReference type="InterPro" id="IPR009057">
    <property type="entry name" value="Homeodomain-like_sf"/>
</dbReference>
<evidence type="ECO:0000256" key="4">
    <source>
        <dbReference type="PROSITE-ProRule" id="PRU00335"/>
    </source>
</evidence>
<dbReference type="GO" id="GO:0003677">
    <property type="term" value="F:DNA binding"/>
    <property type="evidence" value="ECO:0007669"/>
    <property type="project" value="UniProtKB-UniRule"/>
</dbReference>
<gene>
    <name evidence="6" type="ORF">ABB28_03130</name>
</gene>
<keyword evidence="1" id="KW-0805">Transcription regulation</keyword>
<evidence type="ECO:0000313" key="7">
    <source>
        <dbReference type="Proteomes" id="UP000051386"/>
    </source>
</evidence>
<dbReference type="Pfam" id="PF00440">
    <property type="entry name" value="TetR_N"/>
    <property type="match status" value="1"/>
</dbReference>
<dbReference type="EMBL" id="LDJK01000008">
    <property type="protein sequence ID" value="KRG76448.1"/>
    <property type="molecule type" value="Genomic_DNA"/>
</dbReference>